<keyword evidence="2" id="KW-1185">Reference proteome</keyword>
<proteinExistence type="predicted"/>
<comment type="caution">
    <text evidence="1">The sequence shown here is derived from an EMBL/GenBank/DDBJ whole genome shotgun (WGS) entry which is preliminary data.</text>
</comment>
<protein>
    <submittedName>
        <fullName evidence="1">Uncharacterized protein</fullName>
    </submittedName>
</protein>
<sequence>MTAKEVKFSEAMSSIPRHCRRFSFSIRSKISGSAASRAVFPQTLTGSMAEMGELRLEMGRGGGGGGSRFSEMEEEEAVSFLLSGGEFDVLANLRGLLDEHQQRRSNWFMHECSWSSRSGLEPTYL</sequence>
<organism evidence="1 2">
    <name type="scientific">Cynara cardunculus var. scolymus</name>
    <name type="common">Globe artichoke</name>
    <name type="synonym">Cynara scolymus</name>
    <dbReference type="NCBI Taxonomy" id="59895"/>
    <lineage>
        <taxon>Eukaryota</taxon>
        <taxon>Viridiplantae</taxon>
        <taxon>Streptophyta</taxon>
        <taxon>Embryophyta</taxon>
        <taxon>Tracheophyta</taxon>
        <taxon>Spermatophyta</taxon>
        <taxon>Magnoliopsida</taxon>
        <taxon>eudicotyledons</taxon>
        <taxon>Gunneridae</taxon>
        <taxon>Pentapetalae</taxon>
        <taxon>asterids</taxon>
        <taxon>campanulids</taxon>
        <taxon>Asterales</taxon>
        <taxon>Asteraceae</taxon>
        <taxon>Carduoideae</taxon>
        <taxon>Cardueae</taxon>
        <taxon>Carduinae</taxon>
        <taxon>Cynara</taxon>
    </lineage>
</organism>
<accession>A0A103YFX0</accession>
<dbReference type="Proteomes" id="UP000243975">
    <property type="component" value="Unassembled WGS sequence"/>
</dbReference>
<dbReference type="Gramene" id="KVI08348">
    <property type="protein sequence ID" value="KVI08348"/>
    <property type="gene ID" value="Ccrd_013281"/>
</dbReference>
<evidence type="ECO:0000313" key="2">
    <source>
        <dbReference type="Proteomes" id="UP000243975"/>
    </source>
</evidence>
<evidence type="ECO:0000313" key="1">
    <source>
        <dbReference type="EMBL" id="KVI08348.1"/>
    </source>
</evidence>
<name>A0A103YFX0_CYNCS</name>
<dbReference type="AlphaFoldDB" id="A0A103YFX0"/>
<reference evidence="1 2" key="1">
    <citation type="journal article" date="2016" name="Sci. Rep.">
        <title>The genome sequence of the outbreeding globe artichoke constructed de novo incorporating a phase-aware low-pass sequencing strategy of F1 progeny.</title>
        <authorList>
            <person name="Scaglione D."/>
            <person name="Reyes-Chin-Wo S."/>
            <person name="Acquadro A."/>
            <person name="Froenicke L."/>
            <person name="Portis E."/>
            <person name="Beitel C."/>
            <person name="Tirone M."/>
            <person name="Mauro R."/>
            <person name="Lo Monaco A."/>
            <person name="Mauromicale G."/>
            <person name="Faccioli P."/>
            <person name="Cattivelli L."/>
            <person name="Rieseberg L."/>
            <person name="Michelmore R."/>
            <person name="Lanteri S."/>
        </authorList>
    </citation>
    <scope>NUCLEOTIDE SEQUENCE [LARGE SCALE GENOMIC DNA]</scope>
    <source>
        <strain evidence="1">2C</strain>
    </source>
</reference>
<dbReference type="EMBL" id="LEKV01001136">
    <property type="protein sequence ID" value="KVI08348.1"/>
    <property type="molecule type" value="Genomic_DNA"/>
</dbReference>
<gene>
    <name evidence="1" type="ORF">Ccrd_013281</name>
</gene>